<keyword evidence="7" id="KW-0175">Coiled coil</keyword>
<dbReference type="SUPFAM" id="SSF81923">
    <property type="entry name" value="Double Clp-N motif"/>
    <property type="match status" value="1"/>
</dbReference>
<dbReference type="SUPFAM" id="SSF52540">
    <property type="entry name" value="P-loop containing nucleoside triphosphate hydrolases"/>
    <property type="match status" value="2"/>
</dbReference>
<evidence type="ECO:0000313" key="9">
    <source>
        <dbReference type="EMBL" id="MBK1469171.1"/>
    </source>
</evidence>
<comment type="similarity">
    <text evidence="6">Belongs to the ClpA/ClpB family.</text>
</comment>
<dbReference type="PANTHER" id="PTHR11638">
    <property type="entry name" value="ATP-DEPENDENT CLP PROTEASE"/>
    <property type="match status" value="1"/>
</dbReference>
<dbReference type="RefSeq" id="WP_201275996.1">
    <property type="nucleotide sequence ID" value="NZ_JACVDA010000028.1"/>
</dbReference>
<dbReference type="Gene3D" id="4.10.860.10">
    <property type="entry name" value="UVR domain"/>
    <property type="match status" value="1"/>
</dbReference>
<sequence>MYENIIRSVDEFIRYAVNESFYLKDDYIGTEHILLAFMKVNSRETECLVSAGVNYNSLKSYLINKRGMGSFNNVASKLSKNARKVVDNAMSIAMNSDNVQVLPCHLLISLMELKDCLAYKMLIESGISPEGISADIKEKINFDVDSNVSEGLSTESLEKYTVNLNERAKNGKIDPVIGRDKEIDRILQILLRRTKNNPVLIGEAGVGKTAIAEGLALRIVEGKVPTVLENKTIYSLDLPAMLAGSKYRGDFEKRIKDTLTEIMENKNVIIFIDEFHNIVGTGGSEGSIDAANILKPFLARGEIQLIGATTIDEYRKHIEKDSALERRLQPIEVLEPTVNETINILLGLKEKYEKHHGIKITDEAIKASVELSNRYLTDRFLPDKAIDLIDEAGSMVRIKSYLNTDDINFLKDENIKLKAEIKDLVAKQEFLKAQECKDKYEENLEEIKKLKEIKKDRKNNESLTLKYDDIAKIVSDWSKIPVNRLTAKESQKYLSLSDNLKNIVIGQGTAIDRVANAIKRSRAGVSLGSKPIGSFIFVGATGVGKTYLAKSLANLLFESEENMIRIDMSEYMEKHTVSKLIGSPPGYVGYGEGGYLTEAVRRKPYSVILFDEIEKAHPDVFNMLLQILDDGRLTDSQGKTVNFKNTVIIMTSNVGASTIDKKNTLGFSSKKDEEEKEYDRIKEIVNSELKIMFKPEFLNRVDDIIVFSRLDEKDIMKITELLLEKLKKRLKNLGLNIGYSSKLVKKLSDMGFDKSYGARPLERIIKSELENKIADEILKDTILDDEKLFLDVKRGNIVLEKVKVKTQ</sequence>
<dbReference type="InterPro" id="IPR003593">
    <property type="entry name" value="AAA+_ATPase"/>
</dbReference>
<dbReference type="CDD" id="cd00009">
    <property type="entry name" value="AAA"/>
    <property type="match status" value="1"/>
</dbReference>
<protein>
    <submittedName>
        <fullName evidence="9">ATP-dependent Clp protease ATP-binding subunit</fullName>
    </submittedName>
</protein>
<reference evidence="9 10" key="1">
    <citation type="submission" date="2020-09" db="EMBL/GenBank/DDBJ databases">
        <title>Parvimonas S3374 sp. nov.</title>
        <authorList>
            <person name="Buhl M."/>
        </authorList>
    </citation>
    <scope>NUCLEOTIDE SEQUENCE [LARGE SCALE GENOMIC DNA]</scope>
    <source>
        <strain evidence="9 10">S3374</strain>
    </source>
</reference>
<evidence type="ECO:0000259" key="8">
    <source>
        <dbReference type="PROSITE" id="PS51903"/>
    </source>
</evidence>
<keyword evidence="9" id="KW-0645">Protease</keyword>
<evidence type="ECO:0000256" key="7">
    <source>
        <dbReference type="SAM" id="Coils"/>
    </source>
</evidence>
<evidence type="ECO:0000256" key="4">
    <source>
        <dbReference type="ARBA" id="ARBA00023186"/>
    </source>
</evidence>
<dbReference type="CDD" id="cd19499">
    <property type="entry name" value="RecA-like_ClpB_Hsp104-like"/>
    <property type="match status" value="1"/>
</dbReference>
<dbReference type="Pfam" id="PF10431">
    <property type="entry name" value="ClpB_D2-small"/>
    <property type="match status" value="1"/>
</dbReference>
<dbReference type="PRINTS" id="PR00300">
    <property type="entry name" value="CLPPROTEASEA"/>
</dbReference>
<evidence type="ECO:0000256" key="6">
    <source>
        <dbReference type="RuleBase" id="RU004432"/>
    </source>
</evidence>
<dbReference type="PANTHER" id="PTHR11638:SF175">
    <property type="entry name" value="ATP-DEPENDENT CLP PROTEASE, ATP-BINDING SUBUNIT CLPC"/>
    <property type="match status" value="1"/>
</dbReference>
<evidence type="ECO:0000256" key="1">
    <source>
        <dbReference type="ARBA" id="ARBA00022737"/>
    </source>
</evidence>
<dbReference type="InterPro" id="IPR036628">
    <property type="entry name" value="Clp_N_dom_sf"/>
</dbReference>
<dbReference type="SMART" id="SM00382">
    <property type="entry name" value="AAA"/>
    <property type="match status" value="2"/>
</dbReference>
<dbReference type="InterPro" id="IPR004176">
    <property type="entry name" value="Clp_R_N"/>
</dbReference>
<dbReference type="InterPro" id="IPR018368">
    <property type="entry name" value="ClpA/B_CS1"/>
</dbReference>
<dbReference type="GO" id="GO:0008233">
    <property type="term" value="F:peptidase activity"/>
    <property type="evidence" value="ECO:0007669"/>
    <property type="project" value="UniProtKB-KW"/>
</dbReference>
<dbReference type="Pfam" id="PF02861">
    <property type="entry name" value="Clp_N"/>
    <property type="match status" value="1"/>
</dbReference>
<dbReference type="InterPro" id="IPR003959">
    <property type="entry name" value="ATPase_AAA_core"/>
</dbReference>
<keyword evidence="9" id="KW-0378">Hydrolase</keyword>
<dbReference type="InterPro" id="IPR041546">
    <property type="entry name" value="ClpA/ClpB_AAA_lid"/>
</dbReference>
<evidence type="ECO:0000256" key="3">
    <source>
        <dbReference type="ARBA" id="ARBA00022840"/>
    </source>
</evidence>
<dbReference type="InterPro" id="IPR001270">
    <property type="entry name" value="ClpA/B"/>
</dbReference>
<dbReference type="PROSITE" id="PS51903">
    <property type="entry name" value="CLP_R"/>
    <property type="match status" value="1"/>
</dbReference>
<dbReference type="InterPro" id="IPR028299">
    <property type="entry name" value="ClpA/B_CS2"/>
</dbReference>
<dbReference type="InterPro" id="IPR050130">
    <property type="entry name" value="ClpA_ClpB"/>
</dbReference>
<keyword evidence="10" id="KW-1185">Reference proteome</keyword>
<evidence type="ECO:0000313" key="10">
    <source>
        <dbReference type="Proteomes" id="UP000823123"/>
    </source>
</evidence>
<dbReference type="GO" id="GO:0006508">
    <property type="term" value="P:proteolysis"/>
    <property type="evidence" value="ECO:0007669"/>
    <property type="project" value="UniProtKB-KW"/>
</dbReference>
<dbReference type="Proteomes" id="UP000823123">
    <property type="component" value="Unassembled WGS sequence"/>
</dbReference>
<evidence type="ECO:0000256" key="5">
    <source>
        <dbReference type="PROSITE-ProRule" id="PRU01251"/>
    </source>
</evidence>
<dbReference type="PROSITE" id="PS00871">
    <property type="entry name" value="CLPAB_2"/>
    <property type="match status" value="1"/>
</dbReference>
<gene>
    <name evidence="9" type="ORF">IBJ83_07705</name>
</gene>
<dbReference type="InterPro" id="IPR019489">
    <property type="entry name" value="Clp_ATPase_C"/>
</dbReference>
<accession>A0ABS1CAV9</accession>
<proteinExistence type="inferred from homology"/>
<dbReference type="Pfam" id="PF00004">
    <property type="entry name" value="AAA"/>
    <property type="match status" value="1"/>
</dbReference>
<keyword evidence="3 6" id="KW-0067">ATP-binding</keyword>
<keyword evidence="4 6" id="KW-0143">Chaperone</keyword>
<keyword evidence="2 6" id="KW-0547">Nucleotide-binding</keyword>
<dbReference type="Pfam" id="PF17871">
    <property type="entry name" value="AAA_lid_9"/>
    <property type="match status" value="1"/>
</dbReference>
<dbReference type="SMART" id="SM01086">
    <property type="entry name" value="ClpB_D2-small"/>
    <property type="match status" value="1"/>
</dbReference>
<name>A0ABS1CAV9_9FIRM</name>
<feature type="coiled-coil region" evidence="7">
    <location>
        <begin position="407"/>
        <end position="461"/>
    </location>
</feature>
<organism evidence="9 10">
    <name type="scientific">Parvimonas parva</name>
    <dbReference type="NCBI Taxonomy" id="2769485"/>
    <lineage>
        <taxon>Bacteria</taxon>
        <taxon>Bacillati</taxon>
        <taxon>Bacillota</taxon>
        <taxon>Tissierellia</taxon>
        <taxon>Tissierellales</taxon>
        <taxon>Peptoniphilaceae</taxon>
        <taxon>Parvimonas</taxon>
    </lineage>
</organism>
<dbReference type="Gene3D" id="3.40.50.300">
    <property type="entry name" value="P-loop containing nucleotide triphosphate hydrolases"/>
    <property type="match status" value="2"/>
</dbReference>
<dbReference type="Gene3D" id="1.10.8.60">
    <property type="match status" value="2"/>
</dbReference>
<dbReference type="Gene3D" id="1.10.1780.10">
    <property type="entry name" value="Clp, N-terminal domain"/>
    <property type="match status" value="1"/>
</dbReference>
<dbReference type="InterPro" id="IPR027417">
    <property type="entry name" value="P-loop_NTPase"/>
</dbReference>
<evidence type="ECO:0000256" key="2">
    <source>
        <dbReference type="ARBA" id="ARBA00022741"/>
    </source>
</evidence>
<dbReference type="EMBL" id="JACVDA010000028">
    <property type="protein sequence ID" value="MBK1469171.1"/>
    <property type="molecule type" value="Genomic_DNA"/>
</dbReference>
<dbReference type="GO" id="GO:0005524">
    <property type="term" value="F:ATP binding"/>
    <property type="evidence" value="ECO:0007669"/>
    <property type="project" value="UniProtKB-KW"/>
</dbReference>
<comment type="caution">
    <text evidence="9">The sequence shown here is derived from an EMBL/GenBank/DDBJ whole genome shotgun (WGS) entry which is preliminary data.</text>
</comment>
<dbReference type="Pfam" id="PF07724">
    <property type="entry name" value="AAA_2"/>
    <property type="match status" value="1"/>
</dbReference>
<keyword evidence="1 5" id="KW-0677">Repeat</keyword>
<dbReference type="PROSITE" id="PS00870">
    <property type="entry name" value="CLPAB_1"/>
    <property type="match status" value="1"/>
</dbReference>
<feature type="domain" description="Clp R" evidence="8">
    <location>
        <begin position="1"/>
        <end position="68"/>
    </location>
</feature>